<evidence type="ECO:0000313" key="2">
    <source>
        <dbReference type="EMBL" id="KAK0482156.1"/>
    </source>
</evidence>
<dbReference type="CDD" id="cd09917">
    <property type="entry name" value="F-box_SF"/>
    <property type="match status" value="1"/>
</dbReference>
<gene>
    <name evidence="2" type="ORF">EDD18DRAFT_1294210</name>
</gene>
<reference evidence="2" key="1">
    <citation type="submission" date="2023-06" db="EMBL/GenBank/DDBJ databases">
        <authorList>
            <consortium name="Lawrence Berkeley National Laboratory"/>
            <person name="Ahrendt S."/>
            <person name="Sahu N."/>
            <person name="Indic B."/>
            <person name="Wong-Bajracharya J."/>
            <person name="Merenyi Z."/>
            <person name="Ke H.-M."/>
            <person name="Monk M."/>
            <person name="Kocsube S."/>
            <person name="Drula E."/>
            <person name="Lipzen A."/>
            <person name="Balint B."/>
            <person name="Henrissat B."/>
            <person name="Andreopoulos B."/>
            <person name="Martin F.M."/>
            <person name="Harder C.B."/>
            <person name="Rigling D."/>
            <person name="Ford K.L."/>
            <person name="Foster G.D."/>
            <person name="Pangilinan J."/>
            <person name="Papanicolaou A."/>
            <person name="Barry K."/>
            <person name="LaButti K."/>
            <person name="Viragh M."/>
            <person name="Koriabine M."/>
            <person name="Yan M."/>
            <person name="Riley R."/>
            <person name="Champramary S."/>
            <person name="Plett K.L."/>
            <person name="Tsai I.J."/>
            <person name="Slot J."/>
            <person name="Sipos G."/>
            <person name="Plett J."/>
            <person name="Nagy L.G."/>
            <person name="Grigoriev I.V."/>
        </authorList>
    </citation>
    <scope>NUCLEOTIDE SEQUENCE</scope>
    <source>
        <strain evidence="2">HWK02</strain>
    </source>
</reference>
<dbReference type="Pfam" id="PF12937">
    <property type="entry name" value="F-box-like"/>
    <property type="match status" value="1"/>
</dbReference>
<protein>
    <recommendedName>
        <fullName evidence="1">F-box domain-containing protein</fullName>
    </recommendedName>
</protein>
<dbReference type="Proteomes" id="UP001175228">
    <property type="component" value="Unassembled WGS sequence"/>
</dbReference>
<feature type="domain" description="F-box" evidence="1">
    <location>
        <begin position="84"/>
        <end position="126"/>
    </location>
</feature>
<keyword evidence="3" id="KW-1185">Reference proteome</keyword>
<proteinExistence type="predicted"/>
<dbReference type="InterPro" id="IPR001810">
    <property type="entry name" value="F-box_dom"/>
</dbReference>
<dbReference type="InterPro" id="IPR036047">
    <property type="entry name" value="F-box-like_dom_sf"/>
</dbReference>
<comment type="caution">
    <text evidence="2">The sequence shown here is derived from an EMBL/GenBank/DDBJ whole genome shotgun (WGS) entry which is preliminary data.</text>
</comment>
<evidence type="ECO:0000259" key="1">
    <source>
        <dbReference type="Pfam" id="PF12937"/>
    </source>
</evidence>
<dbReference type="AlphaFoldDB" id="A0AA39TDQ9"/>
<organism evidence="2 3">
    <name type="scientific">Armillaria luteobubalina</name>
    <dbReference type="NCBI Taxonomy" id="153913"/>
    <lineage>
        <taxon>Eukaryota</taxon>
        <taxon>Fungi</taxon>
        <taxon>Dikarya</taxon>
        <taxon>Basidiomycota</taxon>
        <taxon>Agaricomycotina</taxon>
        <taxon>Agaricomycetes</taxon>
        <taxon>Agaricomycetidae</taxon>
        <taxon>Agaricales</taxon>
        <taxon>Marasmiineae</taxon>
        <taxon>Physalacriaceae</taxon>
        <taxon>Armillaria</taxon>
    </lineage>
</organism>
<accession>A0AA39TDQ9</accession>
<dbReference type="Gene3D" id="1.20.1280.50">
    <property type="match status" value="1"/>
</dbReference>
<evidence type="ECO:0000313" key="3">
    <source>
        <dbReference type="Proteomes" id="UP001175228"/>
    </source>
</evidence>
<dbReference type="SUPFAM" id="SSF81383">
    <property type="entry name" value="F-box domain"/>
    <property type="match status" value="1"/>
</dbReference>
<name>A0AA39TDQ9_9AGAR</name>
<dbReference type="EMBL" id="JAUEPU010000067">
    <property type="protein sequence ID" value="KAK0482156.1"/>
    <property type="molecule type" value="Genomic_DNA"/>
</dbReference>
<sequence length="130" mass="14769">MSQDTTCSECQFKAIYPYSPSVNPIELLRSGCSTYDVSHVSIVNDIVHLMHELRHIEPLFIKIRDRHDRILKDIACSKSLLAPIRRLPRETLLQIFGHLSTQSAGICQGPWVLGHVCSTWRKISRSCPSL</sequence>